<evidence type="ECO:0000256" key="2">
    <source>
        <dbReference type="ARBA" id="ARBA00022837"/>
    </source>
</evidence>
<proteinExistence type="predicted"/>
<evidence type="ECO:0000256" key="1">
    <source>
        <dbReference type="ARBA" id="ARBA00022723"/>
    </source>
</evidence>
<dbReference type="SMART" id="SM00054">
    <property type="entry name" value="EFh"/>
    <property type="match status" value="2"/>
</dbReference>
<dbReference type="InterPro" id="IPR002048">
    <property type="entry name" value="EF_hand_dom"/>
</dbReference>
<reference evidence="5" key="2">
    <citation type="submission" date="2025-09" db="UniProtKB">
        <authorList>
            <consortium name="Ensembl"/>
        </authorList>
    </citation>
    <scope>IDENTIFICATION</scope>
</reference>
<keyword evidence="3" id="KW-1133">Transmembrane helix</keyword>
<dbReference type="Pfam" id="PF13499">
    <property type="entry name" value="EF-hand_7"/>
    <property type="match status" value="1"/>
</dbReference>
<dbReference type="Gene3D" id="1.10.238.10">
    <property type="entry name" value="EF-hand"/>
    <property type="match status" value="1"/>
</dbReference>
<dbReference type="InterPro" id="IPR011992">
    <property type="entry name" value="EF-hand-dom_pair"/>
</dbReference>
<sequence length="117" mass="13742">MLTYLCQEKKYLSPRTVFLTLYLFLTINILRSLHKYKTNLCFHCTDIDNSGYVSDYELQDLFKEASLPLPGYKVREIVEKIIAVTDSNKDGRINFEEFVSVRCSLWMFLHCLISVET</sequence>
<dbReference type="GO" id="GO:0005509">
    <property type="term" value="F:calcium ion binding"/>
    <property type="evidence" value="ECO:0007669"/>
    <property type="project" value="InterPro"/>
</dbReference>
<keyword evidence="2" id="KW-0106">Calcium</keyword>
<dbReference type="CDD" id="cd00051">
    <property type="entry name" value="EFh"/>
    <property type="match status" value="1"/>
</dbReference>
<organism evidence="5 6">
    <name type="scientific">Accipiter nisus</name>
    <name type="common">Eurasian sparrowhawk</name>
    <dbReference type="NCBI Taxonomy" id="211598"/>
    <lineage>
        <taxon>Eukaryota</taxon>
        <taxon>Metazoa</taxon>
        <taxon>Chordata</taxon>
        <taxon>Craniata</taxon>
        <taxon>Vertebrata</taxon>
        <taxon>Euteleostomi</taxon>
        <taxon>Archelosauria</taxon>
        <taxon>Archosauria</taxon>
        <taxon>Dinosauria</taxon>
        <taxon>Saurischia</taxon>
        <taxon>Theropoda</taxon>
        <taxon>Coelurosauria</taxon>
        <taxon>Aves</taxon>
        <taxon>Neognathae</taxon>
        <taxon>Neoaves</taxon>
        <taxon>Telluraves</taxon>
        <taxon>Accipitrimorphae</taxon>
        <taxon>Accipitriformes</taxon>
        <taxon>Accipitridae</taxon>
        <taxon>Accipitrinae</taxon>
        <taxon>Accipiter</taxon>
    </lineage>
</organism>
<dbReference type="PROSITE" id="PS50222">
    <property type="entry name" value="EF_HAND_2"/>
    <property type="match status" value="1"/>
</dbReference>
<keyword evidence="3" id="KW-0472">Membrane</keyword>
<dbReference type="PROSITE" id="PS00018">
    <property type="entry name" value="EF_HAND_1"/>
    <property type="match status" value="2"/>
</dbReference>
<feature type="domain" description="EF-hand" evidence="4">
    <location>
        <begin position="73"/>
        <end position="108"/>
    </location>
</feature>
<dbReference type="AlphaFoldDB" id="A0A8B9NA93"/>
<evidence type="ECO:0000313" key="5">
    <source>
        <dbReference type="Ensembl" id="ENSANIP00000019443.1"/>
    </source>
</evidence>
<evidence type="ECO:0000313" key="6">
    <source>
        <dbReference type="Proteomes" id="UP000694541"/>
    </source>
</evidence>
<dbReference type="InterPro" id="IPR018247">
    <property type="entry name" value="EF_Hand_1_Ca_BS"/>
</dbReference>
<reference evidence="5" key="1">
    <citation type="submission" date="2025-08" db="UniProtKB">
        <authorList>
            <consortium name="Ensembl"/>
        </authorList>
    </citation>
    <scope>IDENTIFICATION</scope>
</reference>
<evidence type="ECO:0000256" key="3">
    <source>
        <dbReference type="SAM" id="Phobius"/>
    </source>
</evidence>
<keyword evidence="1" id="KW-0479">Metal-binding</keyword>
<name>A0A8B9NA93_9AVES</name>
<dbReference type="SUPFAM" id="SSF47473">
    <property type="entry name" value="EF-hand"/>
    <property type="match status" value="1"/>
</dbReference>
<feature type="transmembrane region" description="Helical" evidence="3">
    <location>
        <begin position="12"/>
        <end position="30"/>
    </location>
</feature>
<accession>A0A8B9NA93</accession>
<keyword evidence="6" id="KW-1185">Reference proteome</keyword>
<keyword evidence="3" id="KW-0812">Transmembrane</keyword>
<dbReference type="Ensembl" id="ENSANIT00000020099.1">
    <property type="protein sequence ID" value="ENSANIP00000019443.1"/>
    <property type="gene ID" value="ENSANIG00000013246.1"/>
</dbReference>
<protein>
    <recommendedName>
        <fullName evidence="4">EF-hand domain-containing protein</fullName>
    </recommendedName>
</protein>
<dbReference type="Proteomes" id="UP000694541">
    <property type="component" value="Unplaced"/>
</dbReference>
<evidence type="ECO:0000259" key="4">
    <source>
        <dbReference type="PROSITE" id="PS50222"/>
    </source>
</evidence>